<evidence type="ECO:0000313" key="2">
    <source>
        <dbReference type="EMBL" id="EMA41438.1"/>
    </source>
</evidence>
<dbReference type="AlphaFoldDB" id="M0M7U9"/>
<evidence type="ECO:0000256" key="1">
    <source>
        <dbReference type="SAM" id="MobiDB-lite"/>
    </source>
</evidence>
<sequence>MSQSTFEDDDLFDEAADDIRSDVEERLDAVADALPDGDAIWSVEADNTLGVLNSLRSALDVDDAAADLREAKKWYAMGKRAEVFDDSDDLEARIETLDGVLTDVEEAHEQASGLASTVPELRGALDETHDGESGDAEESEADEESDEADAEEGEAEAAE</sequence>
<accession>M0M7U9</accession>
<dbReference type="Proteomes" id="UP000011566">
    <property type="component" value="Unassembled WGS sequence"/>
</dbReference>
<name>M0M7U9_9EURY</name>
<dbReference type="PATRIC" id="fig|1132509.6.peg.301"/>
<dbReference type="InterPro" id="IPR043808">
    <property type="entry name" value="DUF5790"/>
</dbReference>
<keyword evidence="3" id="KW-1185">Reference proteome</keyword>
<feature type="region of interest" description="Disordered" evidence="1">
    <location>
        <begin position="106"/>
        <end position="159"/>
    </location>
</feature>
<dbReference type="OrthoDB" id="157372at2157"/>
<reference evidence="2 3" key="1">
    <citation type="journal article" date="2014" name="PLoS Genet.">
        <title>Phylogenetically driven sequencing of extremely halophilic archaea reveals strategies for static and dynamic osmo-response.</title>
        <authorList>
            <person name="Becker E.A."/>
            <person name="Seitzer P.M."/>
            <person name="Tritt A."/>
            <person name="Larsen D."/>
            <person name="Krusor M."/>
            <person name="Yao A.I."/>
            <person name="Wu D."/>
            <person name="Madern D."/>
            <person name="Eisen J.A."/>
            <person name="Darling A.E."/>
            <person name="Facciotti M.T."/>
        </authorList>
    </citation>
    <scope>NUCLEOTIDE SEQUENCE [LARGE SCALE GENOMIC DNA]</scope>
    <source>
        <strain evidence="2 3">100A6</strain>
    </source>
</reference>
<proteinExistence type="predicted"/>
<gene>
    <name evidence="2" type="ORF">C447_01250</name>
</gene>
<organism evidence="2 3">
    <name type="scientific">Halococcus hamelinensis 100A6</name>
    <dbReference type="NCBI Taxonomy" id="1132509"/>
    <lineage>
        <taxon>Archaea</taxon>
        <taxon>Methanobacteriati</taxon>
        <taxon>Methanobacteriota</taxon>
        <taxon>Stenosarchaea group</taxon>
        <taxon>Halobacteria</taxon>
        <taxon>Halobacteriales</taxon>
        <taxon>Halococcaceae</taxon>
        <taxon>Halococcus</taxon>
    </lineage>
</organism>
<comment type="caution">
    <text evidence="2">The sequence shown here is derived from an EMBL/GenBank/DDBJ whole genome shotgun (WGS) entry which is preliminary data.</text>
</comment>
<dbReference type="RefSeq" id="WP_007690067.1">
    <property type="nucleotide sequence ID" value="NZ_AJRK01000101.1"/>
</dbReference>
<evidence type="ECO:0000313" key="3">
    <source>
        <dbReference type="Proteomes" id="UP000011566"/>
    </source>
</evidence>
<dbReference type="eggNOG" id="arCOG04707">
    <property type="taxonomic scope" value="Archaea"/>
</dbReference>
<feature type="compositionally biased region" description="Acidic residues" evidence="1">
    <location>
        <begin position="133"/>
        <end position="159"/>
    </location>
</feature>
<dbReference type="Pfam" id="PF19103">
    <property type="entry name" value="DUF5790"/>
    <property type="match status" value="1"/>
</dbReference>
<protein>
    <submittedName>
        <fullName evidence="2">Uncharacterized protein</fullName>
    </submittedName>
</protein>
<dbReference type="EMBL" id="AOMB01000005">
    <property type="protein sequence ID" value="EMA41438.1"/>
    <property type="molecule type" value="Genomic_DNA"/>
</dbReference>
<feature type="compositionally biased region" description="Basic and acidic residues" evidence="1">
    <location>
        <begin position="123"/>
        <end position="132"/>
    </location>
</feature>